<evidence type="ECO:0000313" key="1">
    <source>
        <dbReference type="EMBL" id="KAH7842138.1"/>
    </source>
</evidence>
<gene>
    <name evidence="1" type="ORF">Vadar_001899</name>
</gene>
<evidence type="ECO:0000313" key="2">
    <source>
        <dbReference type="Proteomes" id="UP000828048"/>
    </source>
</evidence>
<name>A0ACB7XMJ0_9ERIC</name>
<protein>
    <submittedName>
        <fullName evidence="1">Uncharacterized protein</fullName>
    </submittedName>
</protein>
<proteinExistence type="predicted"/>
<comment type="caution">
    <text evidence="1">The sequence shown here is derived from an EMBL/GenBank/DDBJ whole genome shotgun (WGS) entry which is preliminary data.</text>
</comment>
<organism evidence="1 2">
    <name type="scientific">Vaccinium darrowii</name>
    <dbReference type="NCBI Taxonomy" id="229202"/>
    <lineage>
        <taxon>Eukaryota</taxon>
        <taxon>Viridiplantae</taxon>
        <taxon>Streptophyta</taxon>
        <taxon>Embryophyta</taxon>
        <taxon>Tracheophyta</taxon>
        <taxon>Spermatophyta</taxon>
        <taxon>Magnoliopsida</taxon>
        <taxon>eudicotyledons</taxon>
        <taxon>Gunneridae</taxon>
        <taxon>Pentapetalae</taxon>
        <taxon>asterids</taxon>
        <taxon>Ericales</taxon>
        <taxon>Ericaceae</taxon>
        <taxon>Vaccinioideae</taxon>
        <taxon>Vaccinieae</taxon>
        <taxon>Vaccinium</taxon>
    </lineage>
</organism>
<reference evidence="1 2" key="1">
    <citation type="journal article" date="2021" name="Hortic Res">
        <title>High-quality reference genome and annotation aids understanding of berry development for evergreen blueberry (Vaccinium darrowii).</title>
        <authorList>
            <person name="Yu J."/>
            <person name="Hulse-Kemp A.M."/>
            <person name="Babiker E."/>
            <person name="Staton M."/>
        </authorList>
    </citation>
    <scope>NUCLEOTIDE SEQUENCE [LARGE SCALE GENOMIC DNA]</scope>
    <source>
        <strain evidence="2">cv. NJ 8807/NJ 8810</strain>
        <tissue evidence="1">Young leaf</tissue>
    </source>
</reference>
<keyword evidence="2" id="KW-1185">Reference proteome</keyword>
<sequence>MAPQKKKPVIIAMKGQTCTGKTRFANILARKLKCGAIDLDDVYDCFSDHMIIQQQQQQQQQADKKKLQQQQQQQIVKCLDCSFKSVCRIAVKQLELIPFWKDKKIIIDSPLLLQSHMERLLVMSKSIGARLVIVECRARDKYEWEQRFIRAQKRGTISSTSYCSYKPSTWKDLQLETTRLGKYEYDTSTDVSKLVVDTTKHFMDVGLCFAVILLCKFKRNHSVDYQTWEGDLFGDLEGEKTEVPKIDGLYSDRDVHILTLSNDETDGSSSSIVVSCRACLKPISSGPSYKCSSCDLSLHKLCVELPDKRQLLPHQDPPFVDPNSHEFIFPETHRCEFHPEGFNSHCRDCAFESNLRCALVPTVVYLDCHQHPLIFMMTSTANTGHTRHFQCDACGFLGGEAFYRCRTSNCSLILHVNCALLPPTREDIHHRHHLSLTPLPPPPDDDDSDEYYCNSCEETRNPRHWIYYCEKCEFASHLYCDGFSPR</sequence>
<dbReference type="EMBL" id="CM037151">
    <property type="protein sequence ID" value="KAH7842138.1"/>
    <property type="molecule type" value="Genomic_DNA"/>
</dbReference>
<accession>A0ACB7XMJ0</accession>
<dbReference type="Proteomes" id="UP000828048">
    <property type="component" value="Chromosome 1"/>
</dbReference>